<proteinExistence type="inferred from homology"/>
<gene>
    <name evidence="4" type="ORF">EOD73_15145</name>
</gene>
<dbReference type="EMBL" id="SACM01000005">
    <property type="protein sequence ID" value="RVT82902.1"/>
    <property type="molecule type" value="Genomic_DNA"/>
</dbReference>
<dbReference type="Gene3D" id="3.40.605.10">
    <property type="entry name" value="Aldehyde Dehydrogenase, Chain A, domain 1"/>
    <property type="match status" value="1"/>
</dbReference>
<dbReference type="InterPro" id="IPR010102">
    <property type="entry name" value="Succ_semiAld_DH"/>
</dbReference>
<dbReference type="PROSITE" id="PS00070">
    <property type="entry name" value="ALDEHYDE_DEHYDR_CYS"/>
    <property type="match status" value="1"/>
</dbReference>
<accession>A0A437LC30</accession>
<protein>
    <submittedName>
        <fullName evidence="4">NAD-dependent succinate-semialdehyde dehydrogenase</fullName>
    </submittedName>
</protein>
<evidence type="ECO:0000259" key="3">
    <source>
        <dbReference type="Pfam" id="PF00171"/>
    </source>
</evidence>
<dbReference type="InterPro" id="IPR016163">
    <property type="entry name" value="Ald_DH_C"/>
</dbReference>
<keyword evidence="2" id="KW-0560">Oxidoreductase</keyword>
<dbReference type="SUPFAM" id="SSF53720">
    <property type="entry name" value="ALDH-like"/>
    <property type="match status" value="1"/>
</dbReference>
<dbReference type="GO" id="GO:0009450">
    <property type="term" value="P:gamma-aminobutyric acid catabolic process"/>
    <property type="evidence" value="ECO:0007669"/>
    <property type="project" value="InterPro"/>
</dbReference>
<dbReference type="FunFam" id="3.40.605.10:FF:000005">
    <property type="entry name" value="Succinate-semialdehyde dehydrogenase I"/>
    <property type="match status" value="1"/>
</dbReference>
<dbReference type="PANTHER" id="PTHR43353:SF5">
    <property type="entry name" value="SUCCINATE-SEMIALDEHYDE DEHYDROGENASE, MITOCHONDRIAL"/>
    <property type="match status" value="1"/>
</dbReference>
<organism evidence="4 5">
    <name type="scientific">Inhella crocodyli</name>
    <dbReference type="NCBI Taxonomy" id="2499851"/>
    <lineage>
        <taxon>Bacteria</taxon>
        <taxon>Pseudomonadati</taxon>
        <taxon>Pseudomonadota</taxon>
        <taxon>Betaproteobacteria</taxon>
        <taxon>Burkholderiales</taxon>
        <taxon>Sphaerotilaceae</taxon>
        <taxon>Inhella</taxon>
    </lineage>
</organism>
<name>A0A437LC30_9BURK</name>
<dbReference type="AlphaFoldDB" id="A0A437LC30"/>
<comment type="caution">
    <text evidence="4">The sequence shown here is derived from an EMBL/GenBank/DDBJ whole genome shotgun (WGS) entry which is preliminary data.</text>
</comment>
<comment type="similarity">
    <text evidence="1">Belongs to the aldehyde dehydrogenase family.</text>
</comment>
<dbReference type="RefSeq" id="WP_127683883.1">
    <property type="nucleotide sequence ID" value="NZ_SACM01000005.1"/>
</dbReference>
<evidence type="ECO:0000313" key="5">
    <source>
        <dbReference type="Proteomes" id="UP000288587"/>
    </source>
</evidence>
<reference evidence="4 5" key="1">
    <citation type="submission" date="2019-01" db="EMBL/GenBank/DDBJ databases">
        <authorList>
            <person name="Chen W.-M."/>
        </authorList>
    </citation>
    <scope>NUCLEOTIDE SEQUENCE [LARGE SCALE GENOMIC DNA]</scope>
    <source>
        <strain evidence="4 5">CCP-18</strain>
    </source>
</reference>
<evidence type="ECO:0000313" key="4">
    <source>
        <dbReference type="EMBL" id="RVT82902.1"/>
    </source>
</evidence>
<dbReference type="OrthoDB" id="6187633at2"/>
<dbReference type="GO" id="GO:0004777">
    <property type="term" value="F:succinate-semialdehyde dehydrogenase (NAD+) activity"/>
    <property type="evidence" value="ECO:0007669"/>
    <property type="project" value="TreeGrafter"/>
</dbReference>
<dbReference type="Proteomes" id="UP000288587">
    <property type="component" value="Unassembled WGS sequence"/>
</dbReference>
<dbReference type="NCBIfam" id="TIGR01780">
    <property type="entry name" value="SSADH"/>
    <property type="match status" value="1"/>
</dbReference>
<dbReference type="Gene3D" id="3.40.309.10">
    <property type="entry name" value="Aldehyde Dehydrogenase, Chain A, domain 2"/>
    <property type="match status" value="1"/>
</dbReference>
<keyword evidence="5" id="KW-1185">Reference proteome</keyword>
<dbReference type="CDD" id="cd07103">
    <property type="entry name" value="ALDH_F5_SSADH_GabD"/>
    <property type="match status" value="1"/>
</dbReference>
<dbReference type="FunFam" id="3.40.309.10:FF:000004">
    <property type="entry name" value="Succinate-semialdehyde dehydrogenase I"/>
    <property type="match status" value="1"/>
</dbReference>
<feature type="domain" description="Aldehyde dehydrogenase" evidence="3">
    <location>
        <begin position="27"/>
        <end position="488"/>
    </location>
</feature>
<dbReference type="InterPro" id="IPR016162">
    <property type="entry name" value="Ald_DH_N"/>
</dbReference>
<dbReference type="FunFam" id="3.40.605.10:FF:000026">
    <property type="entry name" value="Aldehyde dehydrogenase, putative"/>
    <property type="match status" value="1"/>
</dbReference>
<sequence>MSDAVTALPALHDASLLRTDALLGGEWVTGPSRFAVHNPAHGGALAEVSSADADLARLAVEAAERALPAWRARSARERGLLLGRWAQLLRQNADDLAQLMTAEQGKPLAEARGEVSYAASFLEWYAEEGKRVYGETIPSSDTNKRQWVWRQPVGVCAAITPWNFPLAMITRKVAPALAAGCTVMVKPAEQTPLTALAAAELALRAGLPAGVLAVLPASAEDSVVVGQTWCAHPTVRHLSFTGSTEVGRILMAQSASTLKRLSLELGGHAPFIVFDDADLDSAVEGAVQAKYRNTGQTCICANRLFIQAGIHDAFVEKLAERVAALHLGVGTQPGVQVGPLIDAQALAKVKAHVDDALALGATARVGGNLRTDLGPTFFEPTLLTGVTPKMRCAVEETFGPVAPVLKFDTEAQVIALANASEFGLAGYFYSRDIGRVIRVAEALDYGMVGVNTGLISSAELPFGGIKQSGFGREGGHQGLDEYLDTKLVCVGDVSA</sequence>
<dbReference type="InterPro" id="IPR016160">
    <property type="entry name" value="Ald_DH_CS_CYS"/>
</dbReference>
<dbReference type="InterPro" id="IPR015590">
    <property type="entry name" value="Aldehyde_DH_dom"/>
</dbReference>
<evidence type="ECO:0000256" key="1">
    <source>
        <dbReference type="ARBA" id="ARBA00009986"/>
    </source>
</evidence>
<dbReference type="PANTHER" id="PTHR43353">
    <property type="entry name" value="SUCCINATE-SEMIALDEHYDE DEHYDROGENASE, MITOCHONDRIAL"/>
    <property type="match status" value="1"/>
</dbReference>
<evidence type="ECO:0000256" key="2">
    <source>
        <dbReference type="ARBA" id="ARBA00023002"/>
    </source>
</evidence>
<dbReference type="InterPro" id="IPR050740">
    <property type="entry name" value="Aldehyde_DH_Superfamily"/>
</dbReference>
<dbReference type="Pfam" id="PF00171">
    <property type="entry name" value="Aldedh"/>
    <property type="match status" value="1"/>
</dbReference>
<dbReference type="InterPro" id="IPR016161">
    <property type="entry name" value="Ald_DH/histidinol_DH"/>
</dbReference>